<keyword evidence="1" id="KW-0808">Transferase</keyword>
<dbReference type="Pfam" id="PF08541">
    <property type="entry name" value="ACP_syn_III_C"/>
    <property type="match status" value="1"/>
</dbReference>
<dbReference type="InterPro" id="IPR016039">
    <property type="entry name" value="Thiolase-like"/>
</dbReference>
<dbReference type="RefSeq" id="WP_264843692.1">
    <property type="nucleotide sequence ID" value="NZ_AP025628.1"/>
</dbReference>
<dbReference type="Pfam" id="PF12172">
    <property type="entry name" value="zf-ChsH2"/>
    <property type="match status" value="1"/>
</dbReference>
<reference evidence="6" key="1">
    <citation type="submission" date="2022-03" db="EMBL/GenBank/DDBJ databases">
        <title>Complete genome sequence of Caldinitratiruptor microaerophilus.</title>
        <authorList>
            <person name="Mukaiyama R."/>
            <person name="Nishiyama T."/>
            <person name="Ueda K."/>
        </authorList>
    </citation>
    <scope>NUCLEOTIDE SEQUENCE</scope>
    <source>
        <strain evidence="6">JCM 16183</strain>
    </source>
</reference>
<name>A0AA35CJM4_9FIRM</name>
<dbReference type="InterPro" id="IPR013747">
    <property type="entry name" value="ACP_syn_III_C"/>
</dbReference>
<dbReference type="Gene3D" id="3.40.47.10">
    <property type="match status" value="2"/>
</dbReference>
<proteinExistence type="predicted"/>
<gene>
    <name evidence="6" type="ORF">caldi_06630</name>
</gene>
<evidence type="ECO:0000259" key="3">
    <source>
        <dbReference type="Pfam" id="PF01796"/>
    </source>
</evidence>
<feature type="domain" description="ChsH2 C-terminal OB-fold" evidence="3">
    <location>
        <begin position="395"/>
        <end position="453"/>
    </location>
</feature>
<evidence type="ECO:0000313" key="6">
    <source>
        <dbReference type="EMBL" id="BDG59573.1"/>
    </source>
</evidence>
<protein>
    <recommendedName>
        <fullName evidence="8">3-hydroxy-3-methylglutaryl CoA synthase</fullName>
    </recommendedName>
</protein>
<dbReference type="SUPFAM" id="SSF50249">
    <property type="entry name" value="Nucleic acid-binding proteins"/>
    <property type="match status" value="1"/>
</dbReference>
<sequence length="478" mass="50516">MIGITAYGAYIPYHRLSRKAIAEATGETALPGQRAVAGPDEDSVTMAVEAARDALGGQRGDGLDAVYLATTTAPYREKQAAATVAAALGVRPSVRAAAFSGSLQAGASALLAAVDAVRAGSAGSVLVAVADLRPAAPQGPLESIVGDGAAAFLVGSGPGVLATLEAAHSVTADLVGQWRGAQDPFVRSWEERFVVSEGYGALVREVLIGLRERTGLGPADFARVILHPLHPRHHAALAAGLGFRPEQVQDPLFAAVGLAGAAAAPLMLAAALAQARPGDRLLYVSYGDGADALVFRVTEAASQFRPRRGVAGWLEVGREGLTYMRYLRWRGLVPAEPGRRPARPRPSAPALWRRRAKNLALTGSRCTACGTPQFPPQRVCVHCQAVDHMEPYRFADRPARLVTFTADHLAAAVDPPTLLGAIDFEGGGRMLVELTDCMANELHVGMPVEMTFRRLYEAEGIQNYFWKARPVRTAGEGE</sequence>
<evidence type="ECO:0000313" key="7">
    <source>
        <dbReference type="Proteomes" id="UP001163687"/>
    </source>
</evidence>
<dbReference type="GO" id="GO:0044550">
    <property type="term" value="P:secondary metabolite biosynthetic process"/>
    <property type="evidence" value="ECO:0007669"/>
    <property type="project" value="TreeGrafter"/>
</dbReference>
<dbReference type="GO" id="GO:0016746">
    <property type="term" value="F:acyltransferase activity"/>
    <property type="evidence" value="ECO:0007669"/>
    <property type="project" value="UniProtKB-KW"/>
</dbReference>
<dbReference type="SUPFAM" id="SSF53901">
    <property type="entry name" value="Thiolase-like"/>
    <property type="match status" value="2"/>
</dbReference>
<evidence type="ECO:0000259" key="5">
    <source>
        <dbReference type="Pfam" id="PF12172"/>
    </source>
</evidence>
<dbReference type="EMBL" id="AP025628">
    <property type="protein sequence ID" value="BDG59573.1"/>
    <property type="molecule type" value="Genomic_DNA"/>
</dbReference>
<evidence type="ECO:0000256" key="1">
    <source>
        <dbReference type="ARBA" id="ARBA00022679"/>
    </source>
</evidence>
<keyword evidence="2" id="KW-0012">Acyltransferase</keyword>
<dbReference type="PANTHER" id="PTHR34069:SF2">
    <property type="entry name" value="BETA-KETOACYL-[ACYL-CARRIER-PROTEIN] SYNTHASE III"/>
    <property type="match status" value="1"/>
</dbReference>
<accession>A0AA35CJM4</accession>
<evidence type="ECO:0000259" key="4">
    <source>
        <dbReference type="Pfam" id="PF08541"/>
    </source>
</evidence>
<feature type="domain" description="Beta-ketoacyl-[acyl-carrier-protein] synthase III C-terminal" evidence="4">
    <location>
        <begin position="212"/>
        <end position="290"/>
    </location>
</feature>
<evidence type="ECO:0000256" key="2">
    <source>
        <dbReference type="ARBA" id="ARBA00023315"/>
    </source>
</evidence>
<dbReference type="PANTHER" id="PTHR34069">
    <property type="entry name" value="3-OXOACYL-[ACYL-CARRIER-PROTEIN] SYNTHASE 3"/>
    <property type="match status" value="1"/>
</dbReference>
<dbReference type="InterPro" id="IPR022002">
    <property type="entry name" value="ChsH2_Znr"/>
</dbReference>
<organism evidence="6 7">
    <name type="scientific">Caldinitratiruptor microaerophilus</name>
    <dbReference type="NCBI Taxonomy" id="671077"/>
    <lineage>
        <taxon>Bacteria</taxon>
        <taxon>Bacillati</taxon>
        <taxon>Bacillota</taxon>
        <taxon>Clostridia</taxon>
        <taxon>Eubacteriales</taxon>
        <taxon>Symbiobacteriaceae</taxon>
        <taxon>Caldinitratiruptor</taxon>
    </lineage>
</organism>
<dbReference type="Proteomes" id="UP001163687">
    <property type="component" value="Chromosome"/>
</dbReference>
<feature type="domain" description="ChsH2 rubredoxin-like zinc ribbon" evidence="5">
    <location>
        <begin position="359"/>
        <end position="383"/>
    </location>
</feature>
<dbReference type="InterPro" id="IPR002878">
    <property type="entry name" value="ChsH2_C"/>
</dbReference>
<keyword evidence="7" id="KW-1185">Reference proteome</keyword>
<evidence type="ECO:0008006" key="8">
    <source>
        <dbReference type="Google" id="ProtNLM"/>
    </source>
</evidence>
<dbReference type="KEGG" id="cmic:caldi_06630"/>
<dbReference type="Pfam" id="PF01796">
    <property type="entry name" value="OB_ChsH2_C"/>
    <property type="match status" value="1"/>
</dbReference>
<dbReference type="AlphaFoldDB" id="A0AA35CJM4"/>
<dbReference type="InterPro" id="IPR012340">
    <property type="entry name" value="NA-bd_OB-fold"/>
</dbReference>